<accession>A0A1C6UM85</accession>
<feature type="region of interest" description="Disordered" evidence="3">
    <location>
        <begin position="240"/>
        <end position="318"/>
    </location>
</feature>
<dbReference type="STRING" id="683228.GA0070617_2877"/>
<feature type="compositionally biased region" description="Basic and acidic residues" evidence="3">
    <location>
        <begin position="260"/>
        <end position="292"/>
    </location>
</feature>
<organism evidence="6 7">
    <name type="scientific">Micromonospora yangpuensis</name>
    <dbReference type="NCBI Taxonomy" id="683228"/>
    <lineage>
        <taxon>Bacteria</taxon>
        <taxon>Bacillati</taxon>
        <taxon>Actinomycetota</taxon>
        <taxon>Actinomycetes</taxon>
        <taxon>Micromonosporales</taxon>
        <taxon>Micromonosporaceae</taxon>
        <taxon>Micromonospora</taxon>
    </lineage>
</organism>
<evidence type="ECO:0000256" key="1">
    <source>
        <dbReference type="ARBA" id="ARBA00022729"/>
    </source>
</evidence>
<keyword evidence="4" id="KW-0812">Transmembrane</keyword>
<evidence type="ECO:0000259" key="5">
    <source>
        <dbReference type="SMART" id="SM00495"/>
    </source>
</evidence>
<evidence type="ECO:0000256" key="4">
    <source>
        <dbReference type="SAM" id="Phobius"/>
    </source>
</evidence>
<protein>
    <submittedName>
        <fullName evidence="6">Chitin-binding protein</fullName>
    </submittedName>
</protein>
<dbReference type="EMBL" id="FMIA01000002">
    <property type="protein sequence ID" value="SCL55155.1"/>
    <property type="molecule type" value="Genomic_DNA"/>
</dbReference>
<dbReference type="CDD" id="cd12214">
    <property type="entry name" value="ChiA1_BD"/>
    <property type="match status" value="2"/>
</dbReference>
<keyword evidence="7" id="KW-1185">Reference proteome</keyword>
<sequence length="417" mass="44671">MRLRLGGRVTGPGPTGNASEASARPLVRRGVAVATAVLLAGGSVLAGVVAMGDEPAAAHGSMQSPASRIYLCYQEGPETPRSPACQALREAGGSQPVYDWNGVLVSDVAGRHRQVIPDGKLCSAGNEAFRGLDLPRADWPATSLPSGGDHRFLWHGTAPHVGTFEFYVTRDGYQPDKPLTWADLESEPFLRADRPQLRDGVFRIDGKLPAKRGRHLIYTIYQRTDSPEAFYACSDVTFGGGDAPAPPQQPEVQPPGGVFLERESPAPEQPAHTEHEHAPEQHDEHDEHDERPGQPGGGEPERAPHTPETPPSGEVAGWAAGTAYPAGAQVTYQERTYVAVQAHTAQPGWDPPLVPALWHAVAPTEAAGGVAAWQPQTPYETGSHVTFEGVVYMCRQGHIALPGWEPTRTPALWEPMG</sequence>
<dbReference type="AlphaFoldDB" id="A0A1C6UM85"/>
<dbReference type="Proteomes" id="UP000198937">
    <property type="component" value="Unassembled WGS sequence"/>
</dbReference>
<dbReference type="InterPro" id="IPR003610">
    <property type="entry name" value="CBM5/12"/>
</dbReference>
<evidence type="ECO:0000313" key="7">
    <source>
        <dbReference type="Proteomes" id="UP000198937"/>
    </source>
</evidence>
<feature type="transmembrane region" description="Helical" evidence="4">
    <location>
        <begin position="31"/>
        <end position="52"/>
    </location>
</feature>
<dbReference type="PANTHER" id="PTHR34823:SF1">
    <property type="entry name" value="CHITIN-BINDING TYPE-4 DOMAIN-CONTAINING PROTEIN"/>
    <property type="match status" value="1"/>
</dbReference>
<keyword evidence="1" id="KW-0732">Signal</keyword>
<keyword evidence="2" id="KW-0378">Hydrolase</keyword>
<evidence type="ECO:0000313" key="6">
    <source>
        <dbReference type="EMBL" id="SCL55155.1"/>
    </source>
</evidence>
<dbReference type="RefSeq" id="WP_217628810.1">
    <property type="nucleotide sequence ID" value="NZ_BMMJ01000016.1"/>
</dbReference>
<dbReference type="SUPFAM" id="SSF51055">
    <property type="entry name" value="Carbohydrate binding domain"/>
    <property type="match status" value="2"/>
</dbReference>
<feature type="domain" description="Chitin-binding type-3" evidence="5">
    <location>
        <begin position="370"/>
        <end position="416"/>
    </location>
</feature>
<dbReference type="GO" id="GO:0030246">
    <property type="term" value="F:carbohydrate binding"/>
    <property type="evidence" value="ECO:0007669"/>
    <property type="project" value="InterPro"/>
</dbReference>
<dbReference type="Gene3D" id="2.70.50.50">
    <property type="entry name" value="chitin-binding protein cbp21"/>
    <property type="match status" value="1"/>
</dbReference>
<keyword evidence="4" id="KW-1133">Transmembrane helix</keyword>
<dbReference type="InterPro" id="IPR036573">
    <property type="entry name" value="CBM_sf_5/12"/>
</dbReference>
<dbReference type="InterPro" id="IPR051024">
    <property type="entry name" value="GlcNAc_Chitin_IntDeg"/>
</dbReference>
<keyword evidence="4" id="KW-0472">Membrane</keyword>
<proteinExistence type="predicted"/>
<dbReference type="SUPFAM" id="SSF81296">
    <property type="entry name" value="E set domains"/>
    <property type="match status" value="1"/>
</dbReference>
<dbReference type="CDD" id="cd21177">
    <property type="entry name" value="LPMO_AA10"/>
    <property type="match status" value="1"/>
</dbReference>
<feature type="region of interest" description="Disordered" evidence="3">
    <location>
        <begin position="1"/>
        <end position="22"/>
    </location>
</feature>
<dbReference type="PANTHER" id="PTHR34823">
    <property type="entry name" value="GLCNAC-BINDING PROTEIN A"/>
    <property type="match status" value="1"/>
</dbReference>
<dbReference type="Pfam" id="PF03067">
    <property type="entry name" value="LPMO_10"/>
    <property type="match status" value="1"/>
</dbReference>
<feature type="domain" description="Chitin-binding type-3" evidence="5">
    <location>
        <begin position="315"/>
        <end position="361"/>
    </location>
</feature>
<dbReference type="Gene3D" id="2.10.10.20">
    <property type="entry name" value="Carbohydrate-binding module superfamily 5/12"/>
    <property type="match status" value="2"/>
</dbReference>
<dbReference type="InterPro" id="IPR004302">
    <property type="entry name" value="Cellulose/chitin-bd_N"/>
</dbReference>
<dbReference type="SMART" id="SM00495">
    <property type="entry name" value="ChtBD3"/>
    <property type="match status" value="2"/>
</dbReference>
<gene>
    <name evidence="6" type="ORF">GA0070617_2877</name>
</gene>
<dbReference type="GO" id="GO:0005975">
    <property type="term" value="P:carbohydrate metabolic process"/>
    <property type="evidence" value="ECO:0007669"/>
    <property type="project" value="InterPro"/>
</dbReference>
<feature type="compositionally biased region" description="Pro residues" evidence="3">
    <location>
        <begin position="244"/>
        <end position="253"/>
    </location>
</feature>
<dbReference type="Pfam" id="PF02839">
    <property type="entry name" value="CBM_5_12"/>
    <property type="match status" value="2"/>
</dbReference>
<evidence type="ECO:0000256" key="3">
    <source>
        <dbReference type="SAM" id="MobiDB-lite"/>
    </source>
</evidence>
<dbReference type="GO" id="GO:0004553">
    <property type="term" value="F:hydrolase activity, hydrolyzing O-glycosyl compounds"/>
    <property type="evidence" value="ECO:0007669"/>
    <property type="project" value="InterPro"/>
</dbReference>
<evidence type="ECO:0000256" key="2">
    <source>
        <dbReference type="ARBA" id="ARBA00022801"/>
    </source>
</evidence>
<name>A0A1C6UM85_9ACTN</name>
<reference evidence="6 7" key="1">
    <citation type="submission" date="2016-06" db="EMBL/GenBank/DDBJ databases">
        <authorList>
            <person name="Kjaerup R.B."/>
            <person name="Dalgaard T.S."/>
            <person name="Juul-Madsen H.R."/>
        </authorList>
    </citation>
    <scope>NUCLEOTIDE SEQUENCE [LARGE SCALE GENOMIC DNA]</scope>
    <source>
        <strain evidence="6 7">DSM 45577</strain>
    </source>
</reference>
<dbReference type="InterPro" id="IPR014756">
    <property type="entry name" value="Ig_E-set"/>
</dbReference>
<dbReference type="GO" id="GO:0005576">
    <property type="term" value="C:extracellular region"/>
    <property type="evidence" value="ECO:0007669"/>
    <property type="project" value="InterPro"/>
</dbReference>